<keyword evidence="5" id="KW-0472">Membrane</keyword>
<evidence type="ECO:0000256" key="3">
    <source>
        <dbReference type="ARBA" id="ARBA00022833"/>
    </source>
</evidence>
<dbReference type="SUPFAM" id="SSF57850">
    <property type="entry name" value="RING/U-box"/>
    <property type="match status" value="1"/>
</dbReference>
<accession>A0A812KBY1</accession>
<dbReference type="Gene3D" id="3.30.40.10">
    <property type="entry name" value="Zinc/RING finger domain, C3HC4 (zinc finger)"/>
    <property type="match status" value="1"/>
</dbReference>
<dbReference type="AlphaFoldDB" id="A0A812KBY1"/>
<evidence type="ECO:0000256" key="2">
    <source>
        <dbReference type="ARBA" id="ARBA00022771"/>
    </source>
</evidence>
<comment type="caution">
    <text evidence="7">The sequence shown here is derived from an EMBL/GenBank/DDBJ whole genome shotgun (WGS) entry which is preliminary data.</text>
</comment>
<dbReference type="GO" id="GO:0008270">
    <property type="term" value="F:zinc ion binding"/>
    <property type="evidence" value="ECO:0007669"/>
    <property type="project" value="UniProtKB-KW"/>
</dbReference>
<dbReference type="CDD" id="cd16514">
    <property type="entry name" value="RING-HC_LONFs_rpt2"/>
    <property type="match status" value="1"/>
</dbReference>
<keyword evidence="5" id="KW-0812">Transmembrane</keyword>
<evidence type="ECO:0000256" key="4">
    <source>
        <dbReference type="PROSITE-ProRule" id="PRU00175"/>
    </source>
</evidence>
<dbReference type="InterPro" id="IPR017907">
    <property type="entry name" value="Znf_RING_CS"/>
</dbReference>
<evidence type="ECO:0000256" key="5">
    <source>
        <dbReference type="SAM" id="Phobius"/>
    </source>
</evidence>
<keyword evidence="1" id="KW-0479">Metal-binding</keyword>
<evidence type="ECO:0000313" key="8">
    <source>
        <dbReference type="Proteomes" id="UP000604046"/>
    </source>
</evidence>
<evidence type="ECO:0000259" key="6">
    <source>
        <dbReference type="PROSITE" id="PS50089"/>
    </source>
</evidence>
<feature type="domain" description="RING-type" evidence="6">
    <location>
        <begin position="12"/>
        <end position="50"/>
    </location>
</feature>
<dbReference type="Pfam" id="PF13923">
    <property type="entry name" value="zf-C3HC4_2"/>
    <property type="match status" value="1"/>
</dbReference>
<dbReference type="PANTHER" id="PTHR23327">
    <property type="entry name" value="RING FINGER PROTEIN 127"/>
    <property type="match status" value="1"/>
</dbReference>
<dbReference type="SMART" id="SM00184">
    <property type="entry name" value="RING"/>
    <property type="match status" value="1"/>
</dbReference>
<protein>
    <submittedName>
        <fullName evidence="7">LONRF3 protein</fullName>
    </submittedName>
</protein>
<keyword evidence="8" id="KW-1185">Reference proteome</keyword>
<organism evidence="7 8">
    <name type="scientific">Symbiodinium natans</name>
    <dbReference type="NCBI Taxonomy" id="878477"/>
    <lineage>
        <taxon>Eukaryota</taxon>
        <taxon>Sar</taxon>
        <taxon>Alveolata</taxon>
        <taxon>Dinophyceae</taxon>
        <taxon>Suessiales</taxon>
        <taxon>Symbiodiniaceae</taxon>
        <taxon>Symbiodinium</taxon>
    </lineage>
</organism>
<feature type="transmembrane region" description="Helical" evidence="5">
    <location>
        <begin position="354"/>
        <end position="375"/>
    </location>
</feature>
<dbReference type="InterPro" id="IPR001841">
    <property type="entry name" value="Znf_RING"/>
</dbReference>
<keyword evidence="3" id="KW-0862">Zinc</keyword>
<dbReference type="OrthoDB" id="265776at2759"/>
<evidence type="ECO:0000313" key="7">
    <source>
        <dbReference type="EMBL" id="CAE7224487.1"/>
    </source>
</evidence>
<name>A0A812KBY1_9DINO</name>
<dbReference type="Proteomes" id="UP000604046">
    <property type="component" value="Unassembled WGS sequence"/>
</dbReference>
<sequence length="391" mass="42792">MADESIPPHLECAICMKLLLEPVSVPCGHTFCQTCLDQALGYRNLCAVCRAPVPPGQSVNILIRSMISEQYPRALASRRREVEEELRQAERSAEEERLREVAAGAPANAEANGPGGADAIILPVLRHARPMLPQCRIGHDLDSQGELLVNFAVQGGRRICVMQPGGDAGICMSVEQLRPAARQQPAQVTLVGKFRVRLTEPPNMHEDGFELGRFEAYFDTPLPLNLLGREAPEGGDGEEPAPVIAEGAMQAVERQLEMLGSGSRYVFTESCGEPPAALRRRPGGTLTSADLEQISFWLLGAIMMSDADRKRWVESTDTQKRLTACRKKLQEAGARPVLNLPGSDSWMHPTQSSWSSLVLLLVVLAVLLAKALGLFDSWGKSSRTWNSRRLN</sequence>
<keyword evidence="2 4" id="KW-0863">Zinc-finger</keyword>
<dbReference type="PROSITE" id="PS50089">
    <property type="entry name" value="ZF_RING_2"/>
    <property type="match status" value="1"/>
</dbReference>
<dbReference type="PROSITE" id="PS00518">
    <property type="entry name" value="ZF_RING_1"/>
    <property type="match status" value="1"/>
</dbReference>
<reference evidence="7" key="1">
    <citation type="submission" date="2021-02" db="EMBL/GenBank/DDBJ databases">
        <authorList>
            <person name="Dougan E. K."/>
            <person name="Rhodes N."/>
            <person name="Thang M."/>
            <person name="Chan C."/>
        </authorList>
    </citation>
    <scope>NUCLEOTIDE SEQUENCE</scope>
</reference>
<dbReference type="InterPro" id="IPR013083">
    <property type="entry name" value="Znf_RING/FYVE/PHD"/>
</dbReference>
<evidence type="ECO:0000256" key="1">
    <source>
        <dbReference type="ARBA" id="ARBA00022723"/>
    </source>
</evidence>
<keyword evidence="5" id="KW-1133">Transmembrane helix</keyword>
<proteinExistence type="predicted"/>
<gene>
    <name evidence="7" type="primary">LONRF3</name>
    <name evidence="7" type="ORF">SNAT2548_LOCUS8557</name>
</gene>
<dbReference type="EMBL" id="CAJNDS010000640">
    <property type="protein sequence ID" value="CAE7224487.1"/>
    <property type="molecule type" value="Genomic_DNA"/>
</dbReference>